<dbReference type="GO" id="GO:0009055">
    <property type="term" value="F:electron transfer activity"/>
    <property type="evidence" value="ECO:0007669"/>
    <property type="project" value="InterPro"/>
</dbReference>
<dbReference type="Proteomes" id="UP000007123">
    <property type="component" value="Unassembled WGS sequence"/>
</dbReference>
<keyword evidence="7" id="KW-0732">Signal</keyword>
<dbReference type="Pfam" id="PF00034">
    <property type="entry name" value="Cytochrom_C"/>
    <property type="match status" value="1"/>
</dbReference>
<dbReference type="AlphaFoldDB" id="K2QG98"/>
<dbReference type="InterPro" id="IPR009056">
    <property type="entry name" value="Cyt_c-like_dom"/>
</dbReference>
<dbReference type="EMBL" id="ALJF01000006">
    <property type="protein sequence ID" value="EKF60131.1"/>
    <property type="molecule type" value="Genomic_DNA"/>
</dbReference>
<dbReference type="Gene3D" id="1.10.760.10">
    <property type="entry name" value="Cytochrome c-like domain"/>
    <property type="match status" value="1"/>
</dbReference>
<feature type="signal peptide" evidence="7">
    <location>
        <begin position="1"/>
        <end position="21"/>
    </location>
</feature>
<feature type="chain" id="PRO_5003863443" evidence="7">
    <location>
        <begin position="22"/>
        <end position="128"/>
    </location>
</feature>
<dbReference type="PROSITE" id="PS51007">
    <property type="entry name" value="CYTC"/>
    <property type="match status" value="1"/>
</dbReference>
<protein>
    <submittedName>
        <fullName evidence="9">Cytochrome-c protein</fullName>
    </submittedName>
</protein>
<dbReference type="GO" id="GO:0046872">
    <property type="term" value="F:metal ion binding"/>
    <property type="evidence" value="ECO:0007669"/>
    <property type="project" value="UniProtKB-KW"/>
</dbReference>
<keyword evidence="4" id="KW-0249">Electron transport</keyword>
<evidence type="ECO:0000259" key="8">
    <source>
        <dbReference type="PROSITE" id="PS51007"/>
    </source>
</evidence>
<keyword evidence="5 6" id="KW-0408">Iron</keyword>
<evidence type="ECO:0000256" key="7">
    <source>
        <dbReference type="SAM" id="SignalP"/>
    </source>
</evidence>
<dbReference type="OrthoDB" id="9805828at2"/>
<dbReference type="STRING" id="1156935.QWE_08551"/>
<evidence type="ECO:0000256" key="6">
    <source>
        <dbReference type="PROSITE-ProRule" id="PRU00433"/>
    </source>
</evidence>
<keyword evidence="2 6" id="KW-0349">Heme</keyword>
<dbReference type="GO" id="GO:0020037">
    <property type="term" value="F:heme binding"/>
    <property type="evidence" value="ECO:0007669"/>
    <property type="project" value="InterPro"/>
</dbReference>
<dbReference type="PATRIC" id="fig|1156935.5.peg.1722"/>
<comment type="caution">
    <text evidence="9">The sequence shown here is derived from an EMBL/GenBank/DDBJ whole genome shotgun (WGS) entry which is preliminary data.</text>
</comment>
<organism evidence="9 10">
    <name type="scientific">Agrobacterium albertimagni AOL15</name>
    <dbReference type="NCBI Taxonomy" id="1156935"/>
    <lineage>
        <taxon>Bacteria</taxon>
        <taxon>Pseudomonadati</taxon>
        <taxon>Pseudomonadota</taxon>
        <taxon>Alphaproteobacteria</taxon>
        <taxon>Hyphomicrobiales</taxon>
        <taxon>Rhizobiaceae</taxon>
        <taxon>Rhizobium/Agrobacterium group</taxon>
        <taxon>Agrobacterium</taxon>
    </lineage>
</organism>
<keyword evidence="1" id="KW-0813">Transport</keyword>
<evidence type="ECO:0000256" key="2">
    <source>
        <dbReference type="ARBA" id="ARBA00022617"/>
    </source>
</evidence>
<dbReference type="InterPro" id="IPR002327">
    <property type="entry name" value="Cyt_c_1A/1B"/>
</dbReference>
<dbReference type="PRINTS" id="PR00604">
    <property type="entry name" value="CYTCHRMECIAB"/>
</dbReference>
<evidence type="ECO:0000256" key="5">
    <source>
        <dbReference type="ARBA" id="ARBA00023004"/>
    </source>
</evidence>
<dbReference type="InterPro" id="IPR036909">
    <property type="entry name" value="Cyt_c-like_dom_sf"/>
</dbReference>
<evidence type="ECO:0000313" key="9">
    <source>
        <dbReference type="EMBL" id="EKF60131.1"/>
    </source>
</evidence>
<dbReference type="RefSeq" id="WP_006725702.1">
    <property type="nucleotide sequence ID" value="NZ_ALJF01000006.1"/>
</dbReference>
<keyword evidence="10" id="KW-1185">Reference proteome</keyword>
<gene>
    <name evidence="9" type="ORF">QWE_08551</name>
</gene>
<evidence type="ECO:0000256" key="1">
    <source>
        <dbReference type="ARBA" id="ARBA00022448"/>
    </source>
</evidence>
<name>K2QG98_9HYPH</name>
<dbReference type="SUPFAM" id="SSF46626">
    <property type="entry name" value="Cytochrome c"/>
    <property type="match status" value="1"/>
</dbReference>
<dbReference type="PANTHER" id="PTHR11961">
    <property type="entry name" value="CYTOCHROME C"/>
    <property type="match status" value="1"/>
</dbReference>
<sequence>MKPSTLLMILAVSATPLPAFAAGDPVAGAKAFKACQACHIATEAKNKVGPTLQGVVGRPVASIADYKYSKAMTDFGAGKVWDEALLSEYLKAPKAVVKGTKMAYAGVKKDDDLANIIAYLKDPAAGGQ</sequence>
<feature type="domain" description="Cytochrome c" evidence="8">
    <location>
        <begin position="23"/>
        <end position="124"/>
    </location>
</feature>
<keyword evidence="3 6" id="KW-0479">Metal-binding</keyword>
<reference evidence="9 10" key="1">
    <citation type="journal article" date="2012" name="J. Bacteriol.">
        <title>Draft Genome Sequence of Agrobacterium albertimagni Strain AOL15.</title>
        <authorList>
            <person name="Trimble W.L."/>
            <person name="Phung le T."/>
            <person name="Meyer F."/>
            <person name="Gilbert J.A."/>
            <person name="Silver S."/>
        </authorList>
    </citation>
    <scope>NUCLEOTIDE SEQUENCE [LARGE SCALE GENOMIC DNA]</scope>
    <source>
        <strain evidence="9 10">AOL15</strain>
    </source>
</reference>
<evidence type="ECO:0000313" key="10">
    <source>
        <dbReference type="Proteomes" id="UP000007123"/>
    </source>
</evidence>
<dbReference type="eggNOG" id="COG3474">
    <property type="taxonomic scope" value="Bacteria"/>
</dbReference>
<accession>K2QG98</accession>
<evidence type="ECO:0000256" key="4">
    <source>
        <dbReference type="ARBA" id="ARBA00022982"/>
    </source>
</evidence>
<proteinExistence type="predicted"/>
<evidence type="ECO:0000256" key="3">
    <source>
        <dbReference type="ARBA" id="ARBA00022723"/>
    </source>
</evidence>